<dbReference type="HAMAP" id="MF_01408">
    <property type="entry name" value="ThyX"/>
    <property type="match status" value="1"/>
</dbReference>
<dbReference type="GO" id="GO:0050797">
    <property type="term" value="F:thymidylate synthase (FAD) activity"/>
    <property type="evidence" value="ECO:0007669"/>
    <property type="project" value="UniProtKB-EC"/>
</dbReference>
<proteinExistence type="inferred from homology"/>
<dbReference type="EMBL" id="VSSQ01000400">
    <property type="protein sequence ID" value="MPL93708.1"/>
    <property type="molecule type" value="Genomic_DNA"/>
</dbReference>
<dbReference type="CDD" id="cd20175">
    <property type="entry name" value="ThyX"/>
    <property type="match status" value="1"/>
</dbReference>
<accession>A0A644VQP4</accession>
<dbReference type="InterPro" id="IPR003669">
    <property type="entry name" value="Thymidylate_synthase_ThyX"/>
</dbReference>
<dbReference type="PANTHER" id="PTHR34934:SF1">
    <property type="entry name" value="FLAVIN-DEPENDENT THYMIDYLATE SYNTHASE"/>
    <property type="match status" value="1"/>
</dbReference>
<dbReference type="EC" id="2.1.1.148" evidence="1"/>
<dbReference type="NCBIfam" id="TIGR02170">
    <property type="entry name" value="thyX"/>
    <property type="match status" value="1"/>
</dbReference>
<gene>
    <name evidence="1" type="primary">thyX_9</name>
    <name evidence="1" type="ORF">SDC9_39850</name>
</gene>
<dbReference type="Gene3D" id="3.30.1360.170">
    <property type="match status" value="1"/>
</dbReference>
<keyword evidence="1" id="KW-0808">Transferase</keyword>
<dbReference type="SUPFAM" id="SSF69796">
    <property type="entry name" value="Thymidylate synthase-complementing protein Thy1"/>
    <property type="match status" value="1"/>
</dbReference>
<dbReference type="PROSITE" id="PS51331">
    <property type="entry name" value="THYX"/>
    <property type="match status" value="1"/>
</dbReference>
<reference evidence="1" key="1">
    <citation type="submission" date="2019-08" db="EMBL/GenBank/DDBJ databases">
        <authorList>
            <person name="Kucharzyk K."/>
            <person name="Murdoch R.W."/>
            <person name="Higgins S."/>
            <person name="Loffler F."/>
        </authorList>
    </citation>
    <scope>NUCLEOTIDE SEQUENCE</scope>
</reference>
<dbReference type="GO" id="GO:0032259">
    <property type="term" value="P:methylation"/>
    <property type="evidence" value="ECO:0007669"/>
    <property type="project" value="UniProtKB-KW"/>
</dbReference>
<dbReference type="InterPro" id="IPR036098">
    <property type="entry name" value="Thymidylate_synthase_ThyX_sf"/>
</dbReference>
<keyword evidence="1" id="KW-0489">Methyltransferase</keyword>
<name>A0A644VQP4_9ZZZZ</name>
<comment type="caution">
    <text evidence="1">The sequence shown here is derived from an EMBL/GenBank/DDBJ whole genome shotgun (WGS) entry which is preliminary data.</text>
</comment>
<dbReference type="GO" id="GO:0004799">
    <property type="term" value="F:thymidylate synthase activity"/>
    <property type="evidence" value="ECO:0007669"/>
    <property type="project" value="TreeGrafter"/>
</dbReference>
<dbReference type="GO" id="GO:0050660">
    <property type="term" value="F:flavin adenine dinucleotide binding"/>
    <property type="evidence" value="ECO:0007669"/>
    <property type="project" value="InterPro"/>
</dbReference>
<evidence type="ECO:0000313" key="1">
    <source>
        <dbReference type="EMBL" id="MPL93708.1"/>
    </source>
</evidence>
<dbReference type="GO" id="GO:0070402">
    <property type="term" value="F:NADPH binding"/>
    <property type="evidence" value="ECO:0007669"/>
    <property type="project" value="TreeGrafter"/>
</dbReference>
<organism evidence="1">
    <name type="scientific">bioreactor metagenome</name>
    <dbReference type="NCBI Taxonomy" id="1076179"/>
    <lineage>
        <taxon>unclassified sequences</taxon>
        <taxon>metagenomes</taxon>
        <taxon>ecological metagenomes</taxon>
    </lineage>
</organism>
<dbReference type="PANTHER" id="PTHR34934">
    <property type="entry name" value="FLAVIN-DEPENDENT THYMIDYLATE SYNTHASE"/>
    <property type="match status" value="1"/>
</dbReference>
<dbReference type="Pfam" id="PF02511">
    <property type="entry name" value="Thy1"/>
    <property type="match status" value="1"/>
</dbReference>
<protein>
    <submittedName>
        <fullName evidence="1">Thymidylate synthase ThyX</fullName>
        <ecNumber evidence="1">2.1.1.148</ecNumber>
    </submittedName>
</protein>
<sequence length="238" mass="26672">MVGFPLKLIEVNIVEVKLLRYTPEPDKTVAMSARLCYSPIGAAELEEKISDEQAGKLVRKLVTMGHFSTLEHVSFTFAIEGVSRVLTHQLVRHRIASYSQQSQRYVKEHNFATIMPPSISAIPEAKAKFEAINKEIQSLYTKWTEMGIPAEDARYILPNAAETKIVVTMNARALHHFFELRCCSRAQWEIRTLAEKMLVEVKKIAPALFENAGPTCVTQGICHEGAMSCGRLAGLQKK</sequence>
<dbReference type="GO" id="GO:0006231">
    <property type="term" value="P:dTMP biosynthetic process"/>
    <property type="evidence" value="ECO:0007669"/>
    <property type="project" value="InterPro"/>
</dbReference>
<dbReference type="AlphaFoldDB" id="A0A644VQP4"/>